<dbReference type="KEGG" id="pasa:BAOM_1689"/>
<organism evidence="3 4">
    <name type="scientific">Peribacillus asahii</name>
    <dbReference type="NCBI Taxonomy" id="228899"/>
    <lineage>
        <taxon>Bacteria</taxon>
        <taxon>Bacillati</taxon>
        <taxon>Bacillota</taxon>
        <taxon>Bacilli</taxon>
        <taxon>Bacillales</taxon>
        <taxon>Bacillaceae</taxon>
        <taxon>Peribacillus</taxon>
    </lineage>
</organism>
<gene>
    <name evidence="3" type="ORF">BAOM_1689</name>
</gene>
<protein>
    <submittedName>
        <fullName evidence="3">Uncharacterized protein</fullName>
    </submittedName>
</protein>
<proteinExistence type="predicted"/>
<evidence type="ECO:0000256" key="2">
    <source>
        <dbReference type="SAM" id="Phobius"/>
    </source>
</evidence>
<evidence type="ECO:0000313" key="4">
    <source>
        <dbReference type="Proteomes" id="UP000283095"/>
    </source>
</evidence>
<feature type="compositionally biased region" description="Basic and acidic residues" evidence="1">
    <location>
        <begin position="130"/>
        <end position="151"/>
    </location>
</feature>
<keyword evidence="2" id="KW-0472">Membrane</keyword>
<feature type="transmembrane region" description="Helical" evidence="2">
    <location>
        <begin position="6"/>
        <end position="25"/>
    </location>
</feature>
<reference evidence="3 4" key="1">
    <citation type="submission" date="2018-01" db="EMBL/GenBank/DDBJ databases">
        <title>Bacillus asahii Genome sequencing and assembly.</title>
        <authorList>
            <person name="Jiang H."/>
            <person name="Feng Y."/>
            <person name="Zhao F."/>
            <person name="Lin X."/>
        </authorList>
    </citation>
    <scope>NUCLEOTIDE SEQUENCE [LARGE SCALE GENOMIC DNA]</scope>
    <source>
        <strain evidence="3 4">OM18</strain>
    </source>
</reference>
<accession>A0A3Q9RM14</accession>
<dbReference type="EMBL" id="CP026095">
    <property type="protein sequence ID" value="AZV42299.1"/>
    <property type="molecule type" value="Genomic_DNA"/>
</dbReference>
<evidence type="ECO:0000256" key="1">
    <source>
        <dbReference type="SAM" id="MobiDB-lite"/>
    </source>
</evidence>
<evidence type="ECO:0000313" key="3">
    <source>
        <dbReference type="EMBL" id="AZV42299.1"/>
    </source>
</evidence>
<dbReference type="RefSeq" id="WP_127759807.1">
    <property type="nucleotide sequence ID" value="NZ_CP026095.1"/>
</dbReference>
<dbReference type="AlphaFoldDB" id="A0A3Q9RM14"/>
<dbReference type="OrthoDB" id="1708317at2"/>
<name>A0A3Q9RM14_9BACI</name>
<keyword evidence="2" id="KW-1133">Transmembrane helix</keyword>
<feature type="region of interest" description="Disordered" evidence="1">
    <location>
        <begin position="130"/>
        <end position="155"/>
    </location>
</feature>
<dbReference type="Proteomes" id="UP000283095">
    <property type="component" value="Chromosome"/>
</dbReference>
<keyword evidence="2" id="KW-0812">Transmembrane</keyword>
<sequence length="212" mass="24171">MSVLFMFILFLLNVFTIFAIIVLFVRQNRFYQAEKNQKAVIAEMEELMTGYIIEMKEENEALLEKLMQKGLTEAKGNKEQPIELSHAAPAVVIEKSEEAAVHTIKHKAVAAYTNPSLKQEDREFDLPIPKNDRLELSTESKEKEMDKRNESMHPSFSDTLQTSLNGQALPLEPTLHEQALVLLEQGLSVEEIAKSLKRGTTEIELLLKFQLK</sequence>